<evidence type="ECO:0000313" key="2">
    <source>
        <dbReference type="Proteomes" id="UP000241690"/>
    </source>
</evidence>
<accession>A0A2T4AFV4</accession>
<reference evidence="1 2" key="1">
    <citation type="submission" date="2016-07" db="EMBL/GenBank/DDBJ databases">
        <title>Multiple horizontal gene transfer events from other fungi enriched the ability of initially mycotrophic Trichoderma (Ascomycota) to feed on dead plant biomass.</title>
        <authorList>
            <consortium name="DOE Joint Genome Institute"/>
            <person name="Aerts A."/>
            <person name="Atanasova L."/>
            <person name="Chenthamara K."/>
            <person name="Zhang J."/>
            <person name="Grujic M."/>
            <person name="Henrissat B."/>
            <person name="Kuo A."/>
            <person name="Salamov A."/>
            <person name="Lipzen A."/>
            <person name="Labutti K."/>
            <person name="Barry K."/>
            <person name="Miao Y."/>
            <person name="Rahimi M.J."/>
            <person name="Shen Q."/>
            <person name="Grigoriev I.V."/>
            <person name="Kubicek C.P."/>
            <person name="Druzhinina I.S."/>
        </authorList>
    </citation>
    <scope>NUCLEOTIDE SEQUENCE [LARGE SCALE GENOMIC DNA]</scope>
    <source>
        <strain evidence="1 2">CBS 226.95</strain>
    </source>
</reference>
<name>A0A2T4AFV4_TRIHA</name>
<keyword evidence="2" id="KW-1185">Reference proteome</keyword>
<sequence>MKSWGRGAKDRELLAEPVRAEARSRDIHSTSYRMEGRFSLFFFLLVHSPSRLSISVFDLADAGSPLRHGLSADFPICHCLVSVLADDLFLCWRVFFGEADQRVWRGRACRPRRDMERQIRCVCDLLRTCIVCRMLPFEKIDRFDLHSLTLQGNFCRSGCSENYHIDFFFPRLLSR</sequence>
<dbReference type="AlphaFoldDB" id="A0A2T4AFV4"/>
<dbReference type="Proteomes" id="UP000241690">
    <property type="component" value="Unassembled WGS sequence"/>
</dbReference>
<dbReference type="EMBL" id="KZ679679">
    <property type="protein sequence ID" value="PTB55970.1"/>
    <property type="molecule type" value="Genomic_DNA"/>
</dbReference>
<evidence type="ECO:0000313" key="1">
    <source>
        <dbReference type="EMBL" id="PTB55970.1"/>
    </source>
</evidence>
<organism evidence="1 2">
    <name type="scientific">Trichoderma harzianum CBS 226.95</name>
    <dbReference type="NCBI Taxonomy" id="983964"/>
    <lineage>
        <taxon>Eukaryota</taxon>
        <taxon>Fungi</taxon>
        <taxon>Dikarya</taxon>
        <taxon>Ascomycota</taxon>
        <taxon>Pezizomycotina</taxon>
        <taxon>Sordariomycetes</taxon>
        <taxon>Hypocreomycetidae</taxon>
        <taxon>Hypocreales</taxon>
        <taxon>Hypocreaceae</taxon>
        <taxon>Trichoderma</taxon>
    </lineage>
</organism>
<protein>
    <submittedName>
        <fullName evidence="1">Uncharacterized protein</fullName>
    </submittedName>
</protein>
<gene>
    <name evidence="1" type="ORF">M431DRAFT_552762</name>
</gene>
<dbReference type="GeneID" id="36629952"/>
<proteinExistence type="predicted"/>
<dbReference type="RefSeq" id="XP_024775647.1">
    <property type="nucleotide sequence ID" value="XM_024921371.1"/>
</dbReference>